<evidence type="ECO:0000313" key="1">
    <source>
        <dbReference type="EMBL" id="MBW48226.1"/>
    </source>
</evidence>
<protein>
    <submittedName>
        <fullName evidence="1">Putative secreted protein</fullName>
    </submittedName>
</protein>
<proteinExistence type="predicted"/>
<dbReference type="AlphaFoldDB" id="A0A2M4B5B1"/>
<dbReference type="PROSITE" id="PS51257">
    <property type="entry name" value="PROKAR_LIPOPROTEIN"/>
    <property type="match status" value="1"/>
</dbReference>
<accession>A0A2M4B5B1</accession>
<name>A0A2M4B5B1_9DIPT</name>
<reference evidence="1" key="1">
    <citation type="submission" date="2018-01" db="EMBL/GenBank/DDBJ databases">
        <title>An insight into the sialome of Amazonian anophelines.</title>
        <authorList>
            <person name="Ribeiro J.M."/>
            <person name="Scarpassa V."/>
            <person name="Calvo E."/>
        </authorList>
    </citation>
    <scope>NUCLEOTIDE SEQUENCE</scope>
    <source>
        <tissue evidence="1">Salivary glands</tissue>
    </source>
</reference>
<organism evidence="1">
    <name type="scientific">Anopheles triannulatus</name>
    <dbReference type="NCBI Taxonomy" id="58253"/>
    <lineage>
        <taxon>Eukaryota</taxon>
        <taxon>Metazoa</taxon>
        <taxon>Ecdysozoa</taxon>
        <taxon>Arthropoda</taxon>
        <taxon>Hexapoda</taxon>
        <taxon>Insecta</taxon>
        <taxon>Pterygota</taxon>
        <taxon>Neoptera</taxon>
        <taxon>Endopterygota</taxon>
        <taxon>Diptera</taxon>
        <taxon>Nematocera</taxon>
        <taxon>Culicoidea</taxon>
        <taxon>Culicidae</taxon>
        <taxon>Anophelinae</taxon>
        <taxon>Anopheles</taxon>
    </lineage>
</organism>
<dbReference type="EMBL" id="GGFK01014905">
    <property type="protein sequence ID" value="MBW48226.1"/>
    <property type="molecule type" value="Transcribed_RNA"/>
</dbReference>
<sequence>MKVVLVLMVLREYVGCSLGLCQLLMACGWGPMGSMLVFPGDLRKNYLLSSSRKGSFRPSYWIRSSMPCA</sequence>